<comment type="caution">
    <text evidence="7">The sequence shown here is derived from an EMBL/GenBank/DDBJ whole genome shotgun (WGS) entry which is preliminary data.</text>
</comment>
<dbReference type="Gene3D" id="1.10.287.1490">
    <property type="match status" value="1"/>
</dbReference>
<dbReference type="GO" id="GO:0060285">
    <property type="term" value="P:cilium-dependent cell motility"/>
    <property type="evidence" value="ECO:0007669"/>
    <property type="project" value="TreeGrafter"/>
</dbReference>
<feature type="coiled-coil region" evidence="5">
    <location>
        <begin position="471"/>
        <end position="513"/>
    </location>
</feature>
<keyword evidence="8" id="KW-1185">Reference proteome</keyword>
<dbReference type="InterPro" id="IPR033290">
    <property type="entry name" value="CCDC39"/>
</dbReference>
<feature type="coiled-coil region" evidence="5">
    <location>
        <begin position="618"/>
        <end position="655"/>
    </location>
</feature>
<comment type="similarity">
    <text evidence="1">Belongs to the CCDC39 family.</text>
</comment>
<sequence length="836" mass="98072">MEKEAESETHFKAVAVLETGRLQQEITKLDKEMEALKEKKEAHENSVSRATEKREKLFDQLNWDQKTLEIWLEDSARKDEDAMAILRYTEQDKSKIMELIHAIDKSSVEVNQKRKALENENTKTITAQWLPDIHKEVRQRQFRVKERKMFLERQMENNAECERKGLRARQLVTRLKGEFQKKKRNCTRLQDDFDSLRVTVESVATDVKATRSQLTSVKKDIQDIQVILHTKIEGMERHKAVLQEKLKSVRETVLSVDERATQMEQMLKEEEQNKMELEAHLHRLHMAQPCVTQELQALRAEEKQMLADLAARRYALSTLIGQRHRAEHQSLKQQEMINSKDFQIQLLERKMVCVKVEENSMQRQVLRRDETKLVVALEYEKKTFHMLGHHLKRLQVEISIVKKLVEKKVAERKDLTVKIEEQNLVNDTSNKELKKLRYMKQDSMVEDNVLKLEVHRLSTILHNKTDKVFSLEKQKLELQTATKEREDERSVHREMLQKNFKIMEQERQKLSFEMNEKICKIDKMRNRYEIMILSMEGTEGEGWSPEYYLVKIEKEKDQLQRVGNELDTKIYKKEEEIQALENTHHGICIRNVEYRRAFISIAKWSKEHQQQLKLEKEKQILEEKSDHKSRQAREMEEEVKAINDAIDSLEKEEVEELEMREKVQFHIEILKKDLGTQKVKLHRVSKQYSNLTREIRSSQTTEDMTEEEQDIQVRELKDLSKAVNSMLHEAVRDNPDLRSALEKRFEEAKLPLLVPLAMSSHLQSSRSSSTRHSVSVRSSISSSVSGLRSSAIQFPHLKKVDLQLVVGNPRASASSSRTSKRDTSSSSSCSSIGSQP</sequence>
<accession>A0AAD7WBD4</accession>
<dbReference type="Proteomes" id="UP001221898">
    <property type="component" value="Unassembled WGS sequence"/>
</dbReference>
<dbReference type="GO" id="GO:0005576">
    <property type="term" value="C:extracellular region"/>
    <property type="evidence" value="ECO:0007669"/>
    <property type="project" value="GOC"/>
</dbReference>
<feature type="coiled-coil region" evidence="5">
    <location>
        <begin position="19"/>
        <end position="60"/>
    </location>
</feature>
<evidence type="ECO:0000256" key="3">
    <source>
        <dbReference type="ARBA" id="ARBA00023054"/>
    </source>
</evidence>
<dbReference type="EMBL" id="JAINUG010000170">
    <property type="protein sequence ID" value="KAJ8390360.1"/>
    <property type="molecule type" value="Genomic_DNA"/>
</dbReference>
<dbReference type="AlphaFoldDB" id="A0AAD7WBD4"/>
<feature type="compositionally biased region" description="Low complexity" evidence="6">
    <location>
        <begin position="824"/>
        <end position="836"/>
    </location>
</feature>
<evidence type="ECO:0000256" key="6">
    <source>
        <dbReference type="SAM" id="MobiDB-lite"/>
    </source>
</evidence>
<evidence type="ECO:0000256" key="5">
    <source>
        <dbReference type="SAM" id="Coils"/>
    </source>
</evidence>
<protein>
    <recommendedName>
        <fullName evidence="2">Coiled-coil domain-containing protein 39</fullName>
    </recommendedName>
</protein>
<name>A0AAD7WBD4_9TELE</name>
<evidence type="ECO:0000256" key="4">
    <source>
        <dbReference type="ARBA" id="ARBA00045182"/>
    </source>
</evidence>
<dbReference type="GO" id="GO:0036159">
    <property type="term" value="P:inner dynein arm assembly"/>
    <property type="evidence" value="ECO:0007669"/>
    <property type="project" value="InterPro"/>
</dbReference>
<feature type="region of interest" description="Disordered" evidence="6">
    <location>
        <begin position="809"/>
        <end position="836"/>
    </location>
</feature>
<organism evidence="7 8">
    <name type="scientific">Aldrovandia affinis</name>
    <dbReference type="NCBI Taxonomy" id="143900"/>
    <lineage>
        <taxon>Eukaryota</taxon>
        <taxon>Metazoa</taxon>
        <taxon>Chordata</taxon>
        <taxon>Craniata</taxon>
        <taxon>Vertebrata</taxon>
        <taxon>Euteleostomi</taxon>
        <taxon>Actinopterygii</taxon>
        <taxon>Neopterygii</taxon>
        <taxon>Teleostei</taxon>
        <taxon>Notacanthiformes</taxon>
        <taxon>Halosauridae</taxon>
        <taxon>Aldrovandia</taxon>
    </lineage>
</organism>
<gene>
    <name evidence="7" type="ORF">AAFF_G00107540</name>
</gene>
<dbReference type="Pfam" id="PF24161">
    <property type="entry name" value="CCDC39"/>
    <property type="match status" value="2"/>
</dbReference>
<keyword evidence="3 5" id="KW-0175">Coiled coil</keyword>
<dbReference type="GO" id="GO:0005930">
    <property type="term" value="C:axoneme"/>
    <property type="evidence" value="ECO:0007669"/>
    <property type="project" value="InterPro"/>
</dbReference>
<proteinExistence type="inferred from homology"/>
<dbReference type="GO" id="GO:0060287">
    <property type="term" value="P:epithelial cilium movement involved in determination of left/right asymmetry"/>
    <property type="evidence" value="ECO:0007669"/>
    <property type="project" value="TreeGrafter"/>
</dbReference>
<feature type="coiled-coil region" evidence="5">
    <location>
        <begin position="232"/>
        <end position="287"/>
    </location>
</feature>
<comment type="function">
    <text evidence="4">Required for assembly of dynein regulatory complex (DRC) and inner dynein arm (IDA) complexes, which are responsible for ciliary beat regulation, thereby playing a central role in motility in cilia and flagella. Probably acts together with CCDC40 to form a molecular ruler that determines the 96 nanometer (nm) repeat length and arrangements of components in cilia and flagella. Not required for outer dynein arm complexes assembly.</text>
</comment>
<evidence type="ECO:0000256" key="1">
    <source>
        <dbReference type="ARBA" id="ARBA00005805"/>
    </source>
</evidence>
<evidence type="ECO:0000313" key="8">
    <source>
        <dbReference type="Proteomes" id="UP001221898"/>
    </source>
</evidence>
<reference evidence="7" key="1">
    <citation type="journal article" date="2023" name="Science">
        <title>Genome structures resolve the early diversification of teleost fishes.</title>
        <authorList>
            <person name="Parey E."/>
            <person name="Louis A."/>
            <person name="Montfort J."/>
            <person name="Bouchez O."/>
            <person name="Roques C."/>
            <person name="Iampietro C."/>
            <person name="Lluch J."/>
            <person name="Castinel A."/>
            <person name="Donnadieu C."/>
            <person name="Desvignes T."/>
            <person name="Floi Bucao C."/>
            <person name="Jouanno E."/>
            <person name="Wen M."/>
            <person name="Mejri S."/>
            <person name="Dirks R."/>
            <person name="Jansen H."/>
            <person name="Henkel C."/>
            <person name="Chen W.J."/>
            <person name="Zahm M."/>
            <person name="Cabau C."/>
            <person name="Klopp C."/>
            <person name="Thompson A.W."/>
            <person name="Robinson-Rechavi M."/>
            <person name="Braasch I."/>
            <person name="Lecointre G."/>
            <person name="Bobe J."/>
            <person name="Postlethwait J.H."/>
            <person name="Berthelot C."/>
            <person name="Roest Crollius H."/>
            <person name="Guiguen Y."/>
        </authorList>
    </citation>
    <scope>NUCLEOTIDE SEQUENCE</scope>
    <source>
        <strain evidence="7">NC1722</strain>
    </source>
</reference>
<dbReference type="PANTHER" id="PTHR18962:SF0">
    <property type="entry name" value="COILED-COIL DOMAIN-CONTAINING PROTEIN 39"/>
    <property type="match status" value="1"/>
</dbReference>
<evidence type="ECO:0000313" key="7">
    <source>
        <dbReference type="EMBL" id="KAJ8390360.1"/>
    </source>
</evidence>
<evidence type="ECO:0000256" key="2">
    <source>
        <dbReference type="ARBA" id="ARBA00016725"/>
    </source>
</evidence>
<dbReference type="PANTHER" id="PTHR18962">
    <property type="entry name" value="COILED-COIL DOMAIN-CONTAINING PROTEIN 39"/>
    <property type="match status" value="1"/>
</dbReference>